<evidence type="ECO:0000256" key="2">
    <source>
        <dbReference type="SAM" id="Phobius"/>
    </source>
</evidence>
<dbReference type="Proteomes" id="UP000008680">
    <property type="component" value="Chromosome"/>
</dbReference>
<dbReference type="PATRIC" id="fig|634498.28.peg.414"/>
<gene>
    <name evidence="3" type="ordered locus">mru_0412</name>
</gene>
<dbReference type="HOGENOM" id="CLU_985582_0_0_2"/>
<proteinExistence type="predicted"/>
<feature type="transmembrane region" description="Helical" evidence="2">
    <location>
        <begin position="6"/>
        <end position="25"/>
    </location>
</feature>
<dbReference type="EMBL" id="CP001719">
    <property type="protein sequence ID" value="ADC46263.1"/>
    <property type="molecule type" value="Genomic_DNA"/>
</dbReference>
<keyword evidence="2" id="KW-0812">Transmembrane</keyword>
<feature type="compositionally biased region" description="Acidic residues" evidence="1">
    <location>
        <begin position="64"/>
        <end position="76"/>
    </location>
</feature>
<dbReference type="KEGG" id="mru:mru_0412"/>
<name>D3E0L7_METRM</name>
<evidence type="ECO:0000313" key="3">
    <source>
        <dbReference type="EMBL" id="ADC46263.1"/>
    </source>
</evidence>
<dbReference type="OrthoDB" id="387138at2157"/>
<dbReference type="AlphaFoldDB" id="D3E0L7"/>
<organism evidence="3 4">
    <name type="scientific">Methanobrevibacter ruminantium (strain ATCC 35063 / DSM 1093 / JCM 13430 / OCM 146 / M1)</name>
    <name type="common">Methanobacterium ruminantium</name>
    <dbReference type="NCBI Taxonomy" id="634498"/>
    <lineage>
        <taxon>Archaea</taxon>
        <taxon>Methanobacteriati</taxon>
        <taxon>Methanobacteriota</taxon>
        <taxon>Methanomada group</taxon>
        <taxon>Methanobacteria</taxon>
        <taxon>Methanobacteriales</taxon>
        <taxon>Methanobacteriaceae</taxon>
        <taxon>Methanobrevibacter</taxon>
    </lineage>
</organism>
<dbReference type="GeneID" id="8770052"/>
<feature type="region of interest" description="Disordered" evidence="1">
    <location>
        <begin position="214"/>
        <end position="282"/>
    </location>
</feature>
<dbReference type="eggNOG" id="arCOG03505">
    <property type="taxonomic scope" value="Archaea"/>
</dbReference>
<evidence type="ECO:0008006" key="5">
    <source>
        <dbReference type="Google" id="ProtNLM"/>
    </source>
</evidence>
<evidence type="ECO:0000256" key="1">
    <source>
        <dbReference type="SAM" id="MobiDB-lite"/>
    </source>
</evidence>
<accession>D3E0L7</accession>
<reference evidence="3 4" key="1">
    <citation type="journal article" date="2010" name="PLoS ONE">
        <title>The genome sequence of the rumen methanogen Methanobrevibacter ruminantium reveals new possibilities for controlling ruminant methane emissions.</title>
        <authorList>
            <person name="Leahy S.C."/>
            <person name="Kelly W.J."/>
            <person name="Altermann E."/>
            <person name="Ronimus R.S."/>
            <person name="Yeoman C.J."/>
            <person name="Pacheco D.M."/>
            <person name="Li D."/>
            <person name="Kong Z."/>
            <person name="McTavish S."/>
            <person name="Sang C."/>
            <person name="Lambie S.C."/>
            <person name="Janssen P.H."/>
            <person name="Dey D."/>
            <person name="Attwood G.T."/>
        </authorList>
    </citation>
    <scope>NUCLEOTIDE SEQUENCE [LARGE SCALE GENOMIC DNA]</scope>
    <source>
        <strain evidence="4">ATCC 35063 / DSM 1093 / JCM 13430 / OCM 146 / M1</strain>
    </source>
</reference>
<feature type="region of interest" description="Disordered" evidence="1">
    <location>
        <begin position="58"/>
        <end position="81"/>
    </location>
</feature>
<dbReference type="STRING" id="634498.mru_0412"/>
<dbReference type="RefSeq" id="WP_012955214.1">
    <property type="nucleotide sequence ID" value="NC_013790.1"/>
</dbReference>
<protein>
    <recommendedName>
        <fullName evidence="5">DUF2953 domain-containing protein</fullName>
    </recommendedName>
</protein>
<keyword evidence="2" id="KW-0472">Membrane</keyword>
<keyword evidence="4" id="KW-1185">Reference proteome</keyword>
<sequence length="282" mass="33034">MILNLILIILIALIIIFSIILYNGLRIILTVEKEKAEARYKLKITLLKIPIFTKDSSEDKATESEEEKEEDGEEEESKDKKGLMEKYNEIKPILKELIKSKKELKKYLKDILKSIDIKKLEGHLILGLSDSFTTVKIASWIWSIGAIVNSKKPVSLTVDPRFTEIITDFEGQLELKINLLKIIFYSLILVSKKDIRELIKVIYAYKKAKDKENEEKENSNEELYKKEKDTEIKENSKEELYKKEKDTEIKENSKEELDKKEKDTEIKENSKEELDKKEEKET</sequence>
<evidence type="ECO:0000313" key="4">
    <source>
        <dbReference type="Proteomes" id="UP000008680"/>
    </source>
</evidence>
<keyword evidence="2" id="KW-1133">Transmembrane helix</keyword>